<dbReference type="NCBIfam" id="NF001221">
    <property type="entry name" value="PRK00197.1"/>
    <property type="match status" value="1"/>
</dbReference>
<keyword evidence="2 7" id="KW-0028">Amino-acid biosynthesis</keyword>
<accession>A0A2A6RF09</accession>
<comment type="catalytic activity">
    <reaction evidence="6 7">
        <text>L-glutamate 5-semialdehyde + phosphate + NADP(+) = L-glutamyl 5-phosphate + NADPH + H(+)</text>
        <dbReference type="Rhea" id="RHEA:19541"/>
        <dbReference type="ChEBI" id="CHEBI:15378"/>
        <dbReference type="ChEBI" id="CHEBI:43474"/>
        <dbReference type="ChEBI" id="CHEBI:57783"/>
        <dbReference type="ChEBI" id="CHEBI:58066"/>
        <dbReference type="ChEBI" id="CHEBI:58274"/>
        <dbReference type="ChEBI" id="CHEBI:58349"/>
        <dbReference type="EC" id="1.2.1.41"/>
    </reaction>
</comment>
<dbReference type="SUPFAM" id="SSF53720">
    <property type="entry name" value="ALDH-like"/>
    <property type="match status" value="1"/>
</dbReference>
<keyword evidence="10" id="KW-1185">Reference proteome</keyword>
<name>A0A2A6RF09_9CHLR</name>
<evidence type="ECO:0000256" key="7">
    <source>
        <dbReference type="HAMAP-Rule" id="MF_00412"/>
    </source>
</evidence>
<keyword evidence="4 7" id="KW-0521">NADP</keyword>
<keyword evidence="3 7" id="KW-0641">Proline biosynthesis</keyword>
<keyword evidence="5 7" id="KW-0560">Oxidoreductase</keyword>
<organism evidence="9 10">
    <name type="scientific">Candidatus Viridilinea mediisalina</name>
    <dbReference type="NCBI Taxonomy" id="2024553"/>
    <lineage>
        <taxon>Bacteria</taxon>
        <taxon>Bacillati</taxon>
        <taxon>Chloroflexota</taxon>
        <taxon>Chloroflexia</taxon>
        <taxon>Chloroflexales</taxon>
        <taxon>Chloroflexineae</taxon>
        <taxon>Oscillochloridaceae</taxon>
        <taxon>Candidatus Viridilinea</taxon>
    </lineage>
</organism>
<dbReference type="GO" id="GO:0055129">
    <property type="term" value="P:L-proline biosynthetic process"/>
    <property type="evidence" value="ECO:0007669"/>
    <property type="project" value="UniProtKB-UniRule"/>
</dbReference>
<dbReference type="InterPro" id="IPR016161">
    <property type="entry name" value="Ald_DH/histidinol_DH"/>
</dbReference>
<dbReference type="PROSITE" id="PS01223">
    <property type="entry name" value="PROA"/>
    <property type="match status" value="1"/>
</dbReference>
<evidence type="ECO:0000313" key="10">
    <source>
        <dbReference type="Proteomes" id="UP000220527"/>
    </source>
</evidence>
<dbReference type="Proteomes" id="UP000220527">
    <property type="component" value="Unassembled WGS sequence"/>
</dbReference>
<gene>
    <name evidence="7" type="primary">proA</name>
    <name evidence="9" type="ORF">CJ255_18995</name>
</gene>
<dbReference type="Gene3D" id="3.40.309.10">
    <property type="entry name" value="Aldehyde Dehydrogenase, Chain A, domain 2"/>
    <property type="match status" value="1"/>
</dbReference>
<evidence type="ECO:0000256" key="2">
    <source>
        <dbReference type="ARBA" id="ARBA00022605"/>
    </source>
</evidence>
<dbReference type="OrthoDB" id="9809970at2"/>
<reference evidence="10" key="1">
    <citation type="submission" date="2017-08" db="EMBL/GenBank/DDBJ databases">
        <authorList>
            <person name="Grouzdev D.S."/>
            <person name="Gaisin V.A."/>
            <person name="Rysina M.S."/>
            <person name="Gorlenko V.M."/>
        </authorList>
    </citation>
    <scope>NUCLEOTIDE SEQUENCE [LARGE SCALE GENOMIC DNA]</scope>
    <source>
        <strain evidence="10">Kir15-3F</strain>
    </source>
</reference>
<dbReference type="CDD" id="cd07079">
    <property type="entry name" value="ALDH_F18-19_ProA-GPR"/>
    <property type="match status" value="1"/>
</dbReference>
<dbReference type="RefSeq" id="WP_097645668.1">
    <property type="nucleotide sequence ID" value="NZ_NQWI01000137.1"/>
</dbReference>
<feature type="domain" description="Aldehyde dehydrogenase" evidence="8">
    <location>
        <begin position="7"/>
        <end position="280"/>
    </location>
</feature>
<evidence type="ECO:0000256" key="6">
    <source>
        <dbReference type="ARBA" id="ARBA00049024"/>
    </source>
</evidence>
<dbReference type="NCBIfam" id="TIGR00407">
    <property type="entry name" value="proA"/>
    <property type="match status" value="1"/>
</dbReference>
<dbReference type="PANTHER" id="PTHR11063:SF8">
    <property type="entry name" value="DELTA-1-PYRROLINE-5-CARBOXYLATE SYNTHASE"/>
    <property type="match status" value="1"/>
</dbReference>
<keyword evidence="7" id="KW-0963">Cytoplasm</keyword>
<dbReference type="Pfam" id="PF00171">
    <property type="entry name" value="Aldedh"/>
    <property type="match status" value="2"/>
</dbReference>
<dbReference type="PIRSF" id="PIRSF000151">
    <property type="entry name" value="GPR"/>
    <property type="match status" value="1"/>
</dbReference>
<evidence type="ECO:0000256" key="5">
    <source>
        <dbReference type="ARBA" id="ARBA00023002"/>
    </source>
</evidence>
<evidence type="ECO:0000256" key="3">
    <source>
        <dbReference type="ARBA" id="ARBA00022650"/>
    </source>
</evidence>
<evidence type="ECO:0000256" key="4">
    <source>
        <dbReference type="ARBA" id="ARBA00022857"/>
    </source>
</evidence>
<dbReference type="EC" id="1.2.1.41" evidence="7"/>
<evidence type="ECO:0000259" key="8">
    <source>
        <dbReference type="Pfam" id="PF00171"/>
    </source>
</evidence>
<dbReference type="InterPro" id="IPR000965">
    <property type="entry name" value="GPR_dom"/>
</dbReference>
<dbReference type="GO" id="GO:0004350">
    <property type="term" value="F:glutamate-5-semialdehyde dehydrogenase activity"/>
    <property type="evidence" value="ECO:0007669"/>
    <property type="project" value="UniProtKB-UniRule"/>
</dbReference>
<dbReference type="InterPro" id="IPR016162">
    <property type="entry name" value="Ald_DH_N"/>
</dbReference>
<comment type="subcellular location">
    <subcellularLocation>
        <location evidence="7">Cytoplasm</location>
    </subcellularLocation>
</comment>
<sequence length="425" mass="44832">MNTALDHMGRQAKLAARRLAGLERATKDQALLAIADALLEQQAAILAANEADVATARANGTGAALLDRMLLTPERLAAIAADTRSVAELPDPVGEVFDQTSLPNGLRLHKRRTPLGVVGVIYEARPNVTVDIAALCLKTSNAVILRGGSDIAQSVAAITTAIQAALQRVGLPTEAVQSITDPDRAVVGALLRLDQYVDMIIPRGGAGLHRFCIEQSTIPVITGGLGVVHIYVDATADLERAVPLIFNAKVQRPSVCNALDTLLVQHEAAPRLLPAVVRELCAAGVELRCDPASLALLADQPEAAAWTMRPAEPDDFGTEFLGLVLSLKLVANLDEALEHIATYSTGHTDAILTSDAAAAQRFIQAVDSGAVLVNASTRFNDGGQFGLGAEVAISTQKLHARGPMGLRELTTYKWVGEADYVVRPG</sequence>
<dbReference type="InterPro" id="IPR012134">
    <property type="entry name" value="Glu-5-SA_DH"/>
</dbReference>
<dbReference type="GO" id="GO:0050661">
    <property type="term" value="F:NADP binding"/>
    <property type="evidence" value="ECO:0007669"/>
    <property type="project" value="InterPro"/>
</dbReference>
<dbReference type="InterPro" id="IPR020593">
    <property type="entry name" value="G-glutamylP_reductase_CS"/>
</dbReference>
<dbReference type="GO" id="GO:0005737">
    <property type="term" value="C:cytoplasm"/>
    <property type="evidence" value="ECO:0007669"/>
    <property type="project" value="UniProtKB-SubCell"/>
</dbReference>
<evidence type="ECO:0000256" key="1">
    <source>
        <dbReference type="ARBA" id="ARBA00004985"/>
    </source>
</evidence>
<protein>
    <recommendedName>
        <fullName evidence="7">Gamma-glutamyl phosphate reductase</fullName>
        <shortName evidence="7">GPR</shortName>
        <ecNumber evidence="7">1.2.1.41</ecNumber>
    </recommendedName>
    <alternativeName>
        <fullName evidence="7">Glutamate-5-semialdehyde dehydrogenase</fullName>
    </alternativeName>
    <alternativeName>
        <fullName evidence="7">Glutamyl-gamma-semialdehyde dehydrogenase</fullName>
        <shortName evidence="7">GSA dehydrogenase</shortName>
    </alternativeName>
</protein>
<dbReference type="InterPro" id="IPR016163">
    <property type="entry name" value="Ald_DH_C"/>
</dbReference>
<comment type="similarity">
    <text evidence="7">Belongs to the gamma-glutamyl phosphate reductase family.</text>
</comment>
<dbReference type="UniPathway" id="UPA00098">
    <property type="reaction ID" value="UER00360"/>
</dbReference>
<comment type="caution">
    <text evidence="9">The sequence shown here is derived from an EMBL/GenBank/DDBJ whole genome shotgun (WGS) entry which is preliminary data.</text>
</comment>
<dbReference type="EMBL" id="NQWI01000137">
    <property type="protein sequence ID" value="PDW01469.1"/>
    <property type="molecule type" value="Genomic_DNA"/>
</dbReference>
<evidence type="ECO:0000313" key="9">
    <source>
        <dbReference type="EMBL" id="PDW01469.1"/>
    </source>
</evidence>
<feature type="domain" description="Aldehyde dehydrogenase" evidence="8">
    <location>
        <begin position="318"/>
        <end position="414"/>
    </location>
</feature>
<dbReference type="HAMAP" id="MF_00412">
    <property type="entry name" value="ProA"/>
    <property type="match status" value="1"/>
</dbReference>
<dbReference type="PANTHER" id="PTHR11063">
    <property type="entry name" value="GLUTAMATE SEMIALDEHYDE DEHYDROGENASE"/>
    <property type="match status" value="1"/>
</dbReference>
<dbReference type="Gene3D" id="3.40.605.10">
    <property type="entry name" value="Aldehyde Dehydrogenase, Chain A, domain 1"/>
    <property type="match status" value="1"/>
</dbReference>
<comment type="pathway">
    <text evidence="1 7">Amino-acid biosynthesis; L-proline biosynthesis; L-glutamate 5-semialdehyde from L-glutamate: step 2/2.</text>
</comment>
<dbReference type="InterPro" id="IPR015590">
    <property type="entry name" value="Aldehyde_DH_dom"/>
</dbReference>
<proteinExistence type="inferred from homology"/>
<dbReference type="FunFam" id="3.40.309.10:FF:000006">
    <property type="entry name" value="Gamma-glutamyl phosphate reductase"/>
    <property type="match status" value="1"/>
</dbReference>
<dbReference type="AlphaFoldDB" id="A0A2A6RF09"/>
<comment type="function">
    <text evidence="7">Catalyzes the NADPH-dependent reduction of L-glutamate 5-phosphate into L-glutamate 5-semialdehyde and phosphate. The product spontaneously undergoes cyclization to form 1-pyrroline-5-carboxylate.</text>
</comment>